<dbReference type="EC" id="1.5.1.45" evidence="6"/>
<dbReference type="InterPro" id="IPR005025">
    <property type="entry name" value="FMN_Rdtase-like_dom"/>
</dbReference>
<dbReference type="InterPro" id="IPR051814">
    <property type="entry name" value="NAD(P)H-dep_FMN_reductase"/>
</dbReference>
<reference evidence="6 7" key="1">
    <citation type="submission" date="2019-08" db="EMBL/GenBank/DDBJ databases">
        <title>Deep-cultivation of Planctomycetes and their phenomic and genomic characterization uncovers novel biology.</title>
        <authorList>
            <person name="Wiegand S."/>
            <person name="Jogler M."/>
            <person name="Boedeker C."/>
            <person name="Pinto D."/>
            <person name="Vollmers J."/>
            <person name="Rivas-Marin E."/>
            <person name="Kohn T."/>
            <person name="Peeters S.H."/>
            <person name="Heuer A."/>
            <person name="Rast P."/>
            <person name="Oberbeckmann S."/>
            <person name="Bunk B."/>
            <person name="Jeske O."/>
            <person name="Meyerdierks A."/>
            <person name="Storesund J.E."/>
            <person name="Kallscheuer N."/>
            <person name="Luecker S."/>
            <person name="Lage O.M."/>
            <person name="Pohl T."/>
            <person name="Merkel B.J."/>
            <person name="Hornburger P."/>
            <person name="Mueller R.-W."/>
            <person name="Bruemmer F."/>
            <person name="Labrenz M."/>
            <person name="Spormann A.M."/>
            <person name="Op den Camp H."/>
            <person name="Overmann J."/>
            <person name="Amann R."/>
            <person name="Jetten M.S.M."/>
            <person name="Mascher T."/>
            <person name="Medema M.H."/>
            <person name="Devos D.P."/>
            <person name="Kaster A.-K."/>
            <person name="Ovreas L."/>
            <person name="Rohde M."/>
            <person name="Galperin M.Y."/>
            <person name="Jogler C."/>
        </authorList>
    </citation>
    <scope>NUCLEOTIDE SEQUENCE [LARGE SCALE GENOMIC DNA]</scope>
    <source>
        <strain evidence="6 7">Pr1d</strain>
    </source>
</reference>
<accession>A0A5B9QG42</accession>
<dbReference type="OrthoDB" id="9814010at2"/>
<evidence type="ECO:0000256" key="4">
    <source>
        <dbReference type="ARBA" id="ARBA00023002"/>
    </source>
</evidence>
<proteinExistence type="inferred from homology"/>
<organism evidence="6 7">
    <name type="scientific">Bythopirellula goksoeyrii</name>
    <dbReference type="NCBI Taxonomy" id="1400387"/>
    <lineage>
        <taxon>Bacteria</taxon>
        <taxon>Pseudomonadati</taxon>
        <taxon>Planctomycetota</taxon>
        <taxon>Planctomycetia</taxon>
        <taxon>Pirellulales</taxon>
        <taxon>Lacipirellulaceae</taxon>
        <taxon>Bythopirellula</taxon>
    </lineage>
</organism>
<dbReference type="PANTHER" id="PTHR43408">
    <property type="entry name" value="FMN REDUCTASE (NADPH)"/>
    <property type="match status" value="1"/>
</dbReference>
<dbReference type="EMBL" id="CP042913">
    <property type="protein sequence ID" value="QEG36640.1"/>
    <property type="molecule type" value="Genomic_DNA"/>
</dbReference>
<keyword evidence="4 6" id="KW-0560">Oxidoreductase</keyword>
<evidence type="ECO:0000256" key="3">
    <source>
        <dbReference type="ARBA" id="ARBA00022643"/>
    </source>
</evidence>
<dbReference type="Proteomes" id="UP000323917">
    <property type="component" value="Chromosome"/>
</dbReference>
<dbReference type="Gene3D" id="3.40.50.360">
    <property type="match status" value="1"/>
</dbReference>
<dbReference type="GO" id="GO:0016491">
    <property type="term" value="F:oxidoreductase activity"/>
    <property type="evidence" value="ECO:0007669"/>
    <property type="project" value="UniProtKB-KW"/>
</dbReference>
<keyword evidence="7" id="KW-1185">Reference proteome</keyword>
<dbReference type="Pfam" id="PF03358">
    <property type="entry name" value="FMN_red"/>
    <property type="match status" value="1"/>
</dbReference>
<dbReference type="RefSeq" id="WP_148074961.1">
    <property type="nucleotide sequence ID" value="NZ_CP042913.1"/>
</dbReference>
<keyword evidence="2" id="KW-0285">Flavoprotein</keyword>
<sequence>MNQLVISCSLSPTSHSALMANRLVNELRKVGDETELVDLRDVSLPFCDGNASYDDTNVAMLSAKIEAAHAVALAMPIYYYDVGGAARNLIAMTGSSWKEQIVGLLGAAGGRSSYMSLMPIGNSLMLDFRCIILPRFVYATRQSCGNGKLIDAAIQERLGRLAGDMHHFASCLRQFNDSPENSSQKCTKGSR</sequence>
<evidence type="ECO:0000256" key="2">
    <source>
        <dbReference type="ARBA" id="ARBA00022630"/>
    </source>
</evidence>
<dbReference type="InterPro" id="IPR029039">
    <property type="entry name" value="Flavoprotein-like_sf"/>
</dbReference>
<keyword evidence="3" id="KW-0288">FMN</keyword>
<comment type="similarity">
    <text evidence="1">Belongs to the SsuE family.</text>
</comment>
<evidence type="ECO:0000256" key="1">
    <source>
        <dbReference type="ARBA" id="ARBA00005990"/>
    </source>
</evidence>
<evidence type="ECO:0000313" key="7">
    <source>
        <dbReference type="Proteomes" id="UP000323917"/>
    </source>
</evidence>
<evidence type="ECO:0000313" key="6">
    <source>
        <dbReference type="EMBL" id="QEG36640.1"/>
    </source>
</evidence>
<evidence type="ECO:0000259" key="5">
    <source>
        <dbReference type="Pfam" id="PF03358"/>
    </source>
</evidence>
<dbReference type="KEGG" id="bgok:Pr1d_39550"/>
<dbReference type="SUPFAM" id="SSF52218">
    <property type="entry name" value="Flavoproteins"/>
    <property type="match status" value="1"/>
</dbReference>
<dbReference type="AlphaFoldDB" id="A0A5B9QG42"/>
<feature type="domain" description="NADPH-dependent FMN reductase-like" evidence="5">
    <location>
        <begin position="1"/>
        <end position="116"/>
    </location>
</feature>
<dbReference type="PANTHER" id="PTHR43408:SF2">
    <property type="entry name" value="FMN REDUCTASE (NADPH)"/>
    <property type="match status" value="1"/>
</dbReference>
<gene>
    <name evidence="6" type="ORF">Pr1d_39550</name>
</gene>
<protein>
    <submittedName>
        <fullName evidence="6">NAD(P)H-dependent FAD/FMN reductase</fullName>
        <ecNumber evidence="6">1.5.1.45</ecNumber>
    </submittedName>
</protein>
<name>A0A5B9QG42_9BACT</name>